<evidence type="ECO:0000313" key="8">
    <source>
        <dbReference type="EMBL" id="NDV00890.1"/>
    </source>
</evidence>
<evidence type="ECO:0000256" key="2">
    <source>
        <dbReference type="ARBA" id="ARBA00022475"/>
    </source>
</evidence>
<dbReference type="Proteomes" id="UP000474757">
    <property type="component" value="Unassembled WGS sequence"/>
</dbReference>
<evidence type="ECO:0000313" key="9">
    <source>
        <dbReference type="Proteomes" id="UP000474757"/>
    </source>
</evidence>
<feature type="transmembrane region" description="Helical" evidence="7">
    <location>
        <begin position="77"/>
        <end position="99"/>
    </location>
</feature>
<feature type="transmembrane region" description="Helical" evidence="7">
    <location>
        <begin position="145"/>
        <end position="163"/>
    </location>
</feature>
<feature type="transmembrane region" description="Helical" evidence="7">
    <location>
        <begin position="43"/>
        <end position="65"/>
    </location>
</feature>
<evidence type="ECO:0000256" key="6">
    <source>
        <dbReference type="SAM" id="MobiDB-lite"/>
    </source>
</evidence>
<protein>
    <submittedName>
        <fullName evidence="8">Amino acid transporter</fullName>
    </submittedName>
</protein>
<keyword evidence="5 7" id="KW-0472">Membrane</keyword>
<dbReference type="Pfam" id="PF01810">
    <property type="entry name" value="LysE"/>
    <property type="match status" value="1"/>
</dbReference>
<accession>A0A6B2JSC3</accession>
<evidence type="ECO:0000256" key="1">
    <source>
        <dbReference type="ARBA" id="ARBA00004651"/>
    </source>
</evidence>
<proteinExistence type="predicted"/>
<organism evidence="8 9">
    <name type="scientific">Pseudoroseicyclus tamaricis</name>
    <dbReference type="NCBI Taxonomy" id="2705421"/>
    <lineage>
        <taxon>Bacteria</taxon>
        <taxon>Pseudomonadati</taxon>
        <taxon>Pseudomonadota</taxon>
        <taxon>Alphaproteobacteria</taxon>
        <taxon>Rhodobacterales</taxon>
        <taxon>Paracoccaceae</taxon>
        <taxon>Pseudoroseicyclus</taxon>
    </lineage>
</organism>
<keyword evidence="3 7" id="KW-0812">Transmembrane</keyword>
<dbReference type="GO" id="GO:0015171">
    <property type="term" value="F:amino acid transmembrane transporter activity"/>
    <property type="evidence" value="ECO:0007669"/>
    <property type="project" value="TreeGrafter"/>
</dbReference>
<keyword evidence="4 7" id="KW-1133">Transmembrane helix</keyword>
<comment type="caution">
    <text evidence="8">The sequence shown here is derived from an EMBL/GenBank/DDBJ whole genome shotgun (WGS) entry which is preliminary data.</text>
</comment>
<dbReference type="PANTHER" id="PTHR30086">
    <property type="entry name" value="ARGININE EXPORTER PROTEIN ARGO"/>
    <property type="match status" value="1"/>
</dbReference>
<evidence type="ECO:0000256" key="5">
    <source>
        <dbReference type="ARBA" id="ARBA00023136"/>
    </source>
</evidence>
<evidence type="ECO:0000256" key="3">
    <source>
        <dbReference type="ARBA" id="ARBA00022692"/>
    </source>
</evidence>
<keyword evidence="2" id="KW-1003">Cell membrane</keyword>
<gene>
    <name evidence="8" type="ORF">GZA08_07900</name>
</gene>
<dbReference type="PANTHER" id="PTHR30086:SF20">
    <property type="entry name" value="ARGININE EXPORTER PROTEIN ARGO-RELATED"/>
    <property type="match status" value="1"/>
</dbReference>
<sequence>MPPSSSSPPGSSTRRTGSPRAAPPSPSPCAAAPPDRRRVLGPALTGFATGLSLILAIGAQNAFVLRQGLMRAHVLPLVLFCALSDAVLIAAGVAGFGAATAALPWLPAAMALAGAGFLIVYGAMRMRAAFGPAEGMAATGGAQSLGRVLAMAAAFTWANPHVYLDTLGLVGAVSLQFEGSERLAYALGAMTASFAFFFSLGYGARALAPVMRSPRAWGLLDATIALVMWAIAGTLLWELWG</sequence>
<comment type="subcellular location">
    <subcellularLocation>
        <location evidence="1">Cell membrane</location>
        <topology evidence="1">Multi-pass membrane protein</topology>
    </subcellularLocation>
</comment>
<feature type="transmembrane region" description="Helical" evidence="7">
    <location>
        <begin position="183"/>
        <end position="204"/>
    </location>
</feature>
<evidence type="ECO:0000256" key="4">
    <source>
        <dbReference type="ARBA" id="ARBA00022989"/>
    </source>
</evidence>
<name>A0A6B2JSC3_9RHOB</name>
<dbReference type="AlphaFoldDB" id="A0A6B2JSC3"/>
<evidence type="ECO:0000256" key="7">
    <source>
        <dbReference type="SAM" id="Phobius"/>
    </source>
</evidence>
<feature type="region of interest" description="Disordered" evidence="6">
    <location>
        <begin position="1"/>
        <end position="34"/>
    </location>
</feature>
<keyword evidence="9" id="KW-1185">Reference proteome</keyword>
<dbReference type="InterPro" id="IPR001123">
    <property type="entry name" value="LeuE-type"/>
</dbReference>
<dbReference type="EMBL" id="JAAGAB010000002">
    <property type="protein sequence ID" value="NDV00890.1"/>
    <property type="molecule type" value="Genomic_DNA"/>
</dbReference>
<feature type="transmembrane region" description="Helical" evidence="7">
    <location>
        <begin position="216"/>
        <end position="237"/>
    </location>
</feature>
<dbReference type="GO" id="GO:0005886">
    <property type="term" value="C:plasma membrane"/>
    <property type="evidence" value="ECO:0007669"/>
    <property type="project" value="UniProtKB-SubCell"/>
</dbReference>
<reference evidence="8 9" key="1">
    <citation type="submission" date="2020-02" db="EMBL/GenBank/DDBJ databases">
        <title>Pseudoroseicyclus tamarix, sp. nov., isolated from offshore sediment of a Tamarix chinensis forest.</title>
        <authorList>
            <person name="Gai Y."/>
        </authorList>
    </citation>
    <scope>NUCLEOTIDE SEQUENCE [LARGE SCALE GENOMIC DNA]</scope>
    <source>
        <strain evidence="8 9">CLL3-39</strain>
    </source>
</reference>
<feature type="compositionally biased region" description="Low complexity" evidence="6">
    <location>
        <begin position="7"/>
        <end position="20"/>
    </location>
</feature>
<feature type="transmembrane region" description="Helical" evidence="7">
    <location>
        <begin position="105"/>
        <end position="124"/>
    </location>
</feature>